<evidence type="ECO:0000313" key="2">
    <source>
        <dbReference type="EMBL" id="MCO6026350.1"/>
    </source>
</evidence>
<name>A0ABT1BZS8_9BACT</name>
<feature type="compositionally biased region" description="Basic and acidic residues" evidence="1">
    <location>
        <begin position="1"/>
        <end position="10"/>
    </location>
</feature>
<comment type="caution">
    <text evidence="2">The sequence shown here is derived from an EMBL/GenBank/DDBJ whole genome shotgun (WGS) entry which is preliminary data.</text>
</comment>
<dbReference type="EMBL" id="JAMXLY010000051">
    <property type="protein sequence ID" value="MCO6026350.1"/>
    <property type="molecule type" value="Genomic_DNA"/>
</dbReference>
<protein>
    <submittedName>
        <fullName evidence="2">Uncharacterized protein</fullName>
    </submittedName>
</protein>
<reference evidence="2 3" key="1">
    <citation type="submission" date="2022-06" db="EMBL/GenBank/DDBJ databases">
        <title>A taxonomic note on the genus Prevotella: Description of four novel genera and emended description of the genera Hallella and Xylanibacter.</title>
        <authorList>
            <person name="Hitch T.C.A."/>
        </authorList>
    </citation>
    <scope>NUCLEOTIDE SEQUENCE [LARGE SCALE GENOMIC DNA]</scope>
    <source>
        <strain evidence="2 3">DSM 100619</strain>
    </source>
</reference>
<evidence type="ECO:0000313" key="3">
    <source>
        <dbReference type="Proteomes" id="UP001204015"/>
    </source>
</evidence>
<dbReference type="Proteomes" id="UP001204015">
    <property type="component" value="Unassembled WGS sequence"/>
</dbReference>
<evidence type="ECO:0000256" key="1">
    <source>
        <dbReference type="SAM" id="MobiDB-lite"/>
    </source>
</evidence>
<dbReference type="RefSeq" id="WP_252761705.1">
    <property type="nucleotide sequence ID" value="NZ_JAMXLY010000051.1"/>
</dbReference>
<keyword evidence="3" id="KW-1185">Reference proteome</keyword>
<feature type="region of interest" description="Disordered" evidence="1">
    <location>
        <begin position="1"/>
        <end position="23"/>
    </location>
</feature>
<gene>
    <name evidence="2" type="ORF">NG821_10960</name>
</gene>
<sequence>MGRMKNDGKGRLGGRSKGTPNKANATLRAFIEKLIDDNRGQIKADLKKLAPYQRLSLIEKLIGYVLPKQAPVSVDERISTEYKALEHLIDTAPDEFIDKITEKVLKMQEENNNG</sequence>
<organism evidence="2 3">
    <name type="scientific">Segatella cerevisiae</name>
    <dbReference type="NCBI Taxonomy" id="2053716"/>
    <lineage>
        <taxon>Bacteria</taxon>
        <taxon>Pseudomonadati</taxon>
        <taxon>Bacteroidota</taxon>
        <taxon>Bacteroidia</taxon>
        <taxon>Bacteroidales</taxon>
        <taxon>Prevotellaceae</taxon>
        <taxon>Segatella</taxon>
    </lineage>
</organism>
<accession>A0ABT1BZS8</accession>
<proteinExistence type="predicted"/>